<dbReference type="Proteomes" id="UP000181936">
    <property type="component" value="Chromosome"/>
</dbReference>
<evidence type="ECO:0000313" key="3">
    <source>
        <dbReference type="Proteomes" id="UP000181936"/>
    </source>
</evidence>
<feature type="transmembrane region" description="Helical" evidence="1">
    <location>
        <begin position="61"/>
        <end position="82"/>
    </location>
</feature>
<keyword evidence="1" id="KW-1133">Transmembrane helix</keyword>
<sequence>MLSWLELMLIGLASFRLTRLIVFDKITTFLRAPFHKEVEEVNEAGEVEIFIEIKGTGVRSWIGELLSCYWCTGVWCAAFLYGMDQFFPFIGEPFVMILAIAGFAGIIEAVVGKLIE</sequence>
<keyword evidence="3" id="KW-1185">Reference proteome</keyword>
<dbReference type="STRING" id="1547283.A9C19_14705"/>
<feature type="transmembrane region" description="Helical" evidence="1">
    <location>
        <begin position="94"/>
        <end position="115"/>
    </location>
</feature>
<protein>
    <submittedName>
        <fullName evidence="2">Sporulation protein</fullName>
    </submittedName>
</protein>
<keyword evidence="1" id="KW-0472">Membrane</keyword>
<dbReference type="EMBL" id="CP016020">
    <property type="protein sequence ID" value="APH05885.1"/>
    <property type="molecule type" value="Genomic_DNA"/>
</dbReference>
<dbReference type="RefSeq" id="WP_072580682.1">
    <property type="nucleotide sequence ID" value="NZ_CP016020.1"/>
</dbReference>
<accession>A0A1L3MU63</accession>
<name>A0A1L3MU63_9BACI</name>
<organism evidence="2 3">
    <name type="scientific">Bacillus weihaiensis</name>
    <dbReference type="NCBI Taxonomy" id="1547283"/>
    <lineage>
        <taxon>Bacteria</taxon>
        <taxon>Bacillati</taxon>
        <taxon>Bacillota</taxon>
        <taxon>Bacilli</taxon>
        <taxon>Bacillales</taxon>
        <taxon>Bacillaceae</taxon>
        <taxon>Bacillus</taxon>
    </lineage>
</organism>
<evidence type="ECO:0000313" key="2">
    <source>
        <dbReference type="EMBL" id="APH05885.1"/>
    </source>
</evidence>
<proteinExistence type="predicted"/>
<reference evidence="2 3" key="1">
    <citation type="journal article" date="2016" name="Sci. Rep.">
        <title>Complete genome sequence and transcriptomic analysis of a novel marine strain Bacillus weihaiensis reveals the mechanism of brown algae degradation.</title>
        <authorList>
            <person name="Zhu Y."/>
            <person name="Chen P."/>
            <person name="Bao Y."/>
            <person name="Men Y."/>
            <person name="Zeng Y."/>
            <person name="Yang J."/>
            <person name="Sun J."/>
            <person name="Sun Y."/>
        </authorList>
    </citation>
    <scope>NUCLEOTIDE SEQUENCE [LARGE SCALE GENOMIC DNA]</scope>
    <source>
        <strain evidence="2 3">Alg07</strain>
    </source>
</reference>
<evidence type="ECO:0000256" key="1">
    <source>
        <dbReference type="SAM" id="Phobius"/>
    </source>
</evidence>
<dbReference type="OrthoDB" id="4722315at2"/>
<dbReference type="KEGG" id="bwh:A9C19_14705"/>
<keyword evidence="1" id="KW-0812">Transmembrane</keyword>
<dbReference type="AlphaFoldDB" id="A0A1L3MU63"/>
<dbReference type="InterPro" id="IPR010773">
    <property type="entry name" value="Mycophage_PG1_Gp7"/>
</dbReference>
<gene>
    <name evidence="2" type="ORF">A9C19_14705</name>
</gene>
<dbReference type="Pfam" id="PF07098">
    <property type="entry name" value="DUF1360"/>
    <property type="match status" value="1"/>
</dbReference>